<protein>
    <recommendedName>
        <fullName evidence="3">Replication factor A C-terminal domain-containing protein</fullName>
    </recommendedName>
</protein>
<evidence type="ECO:0000313" key="2">
    <source>
        <dbReference type="Proteomes" id="UP000289340"/>
    </source>
</evidence>
<gene>
    <name evidence="1" type="ORF">D0Y65_023828</name>
</gene>
<dbReference type="AlphaFoldDB" id="A0A445IZN6"/>
<dbReference type="EMBL" id="QZWG01000009">
    <property type="protein sequence ID" value="RZB91591.1"/>
    <property type="molecule type" value="Genomic_DNA"/>
</dbReference>
<proteinExistence type="predicted"/>
<organism evidence="1 2">
    <name type="scientific">Glycine soja</name>
    <name type="common">Wild soybean</name>
    <dbReference type="NCBI Taxonomy" id="3848"/>
    <lineage>
        <taxon>Eukaryota</taxon>
        <taxon>Viridiplantae</taxon>
        <taxon>Streptophyta</taxon>
        <taxon>Embryophyta</taxon>
        <taxon>Tracheophyta</taxon>
        <taxon>Spermatophyta</taxon>
        <taxon>Magnoliopsida</taxon>
        <taxon>eudicotyledons</taxon>
        <taxon>Gunneridae</taxon>
        <taxon>Pentapetalae</taxon>
        <taxon>rosids</taxon>
        <taxon>fabids</taxon>
        <taxon>Fabales</taxon>
        <taxon>Fabaceae</taxon>
        <taxon>Papilionoideae</taxon>
        <taxon>50 kb inversion clade</taxon>
        <taxon>NPAAA clade</taxon>
        <taxon>indigoferoid/millettioid clade</taxon>
        <taxon>Phaseoleae</taxon>
        <taxon>Glycine</taxon>
        <taxon>Glycine subgen. Soja</taxon>
    </lineage>
</organism>
<sequence>MTDTYPLSISNSWYSSKLLINEVVPGIEDFKTKFQGSSTRTLLVSLLGQRTGKIIVVKEGWYYQGCRQCNKKNDVDGPFKCHCGAYHEKIYCKVLYGQDTPNIIFWDCEFTEIFSQSAQELRDLMIQAGEDHPNIYSEQLDALLGYTAAFRLKYQSCFRCVYASKLSTNPILVLSMQPLIHHTYGIIVKC</sequence>
<name>A0A445IZN6_GLYSO</name>
<accession>A0A445IZN6</accession>
<dbReference type="SUPFAM" id="SSF50249">
    <property type="entry name" value="Nucleic acid-binding proteins"/>
    <property type="match status" value="1"/>
</dbReference>
<evidence type="ECO:0008006" key="3">
    <source>
        <dbReference type="Google" id="ProtNLM"/>
    </source>
</evidence>
<dbReference type="Proteomes" id="UP000289340">
    <property type="component" value="Chromosome 9"/>
</dbReference>
<dbReference type="Gene3D" id="2.40.50.140">
    <property type="entry name" value="Nucleic acid-binding proteins"/>
    <property type="match status" value="1"/>
</dbReference>
<dbReference type="InterPro" id="IPR012340">
    <property type="entry name" value="NA-bd_OB-fold"/>
</dbReference>
<keyword evidence="2" id="KW-1185">Reference proteome</keyword>
<comment type="caution">
    <text evidence="1">The sequence shown here is derived from an EMBL/GenBank/DDBJ whole genome shotgun (WGS) entry which is preliminary data.</text>
</comment>
<evidence type="ECO:0000313" key="1">
    <source>
        <dbReference type="EMBL" id="RZB91591.1"/>
    </source>
</evidence>
<reference evidence="1 2" key="1">
    <citation type="submission" date="2018-09" db="EMBL/GenBank/DDBJ databases">
        <title>A high-quality reference genome of wild soybean provides a powerful tool to mine soybean genomes.</title>
        <authorList>
            <person name="Xie M."/>
            <person name="Chung C.Y.L."/>
            <person name="Li M.-W."/>
            <person name="Wong F.-L."/>
            <person name="Chan T.-F."/>
            <person name="Lam H.-M."/>
        </authorList>
    </citation>
    <scope>NUCLEOTIDE SEQUENCE [LARGE SCALE GENOMIC DNA]</scope>
    <source>
        <strain evidence="2">cv. W05</strain>
        <tissue evidence="1">Hypocotyl of etiolated seedlings</tissue>
    </source>
</reference>